<evidence type="ECO:0000313" key="1">
    <source>
        <dbReference type="EMBL" id="TCO48607.1"/>
    </source>
</evidence>
<comment type="caution">
    <text evidence="1">The sequence shown here is derived from an EMBL/GenBank/DDBJ whole genome shotgun (WGS) entry which is preliminary data.</text>
</comment>
<dbReference type="AlphaFoldDB" id="A0A4R2IU58"/>
<dbReference type="OrthoDB" id="3540762at2"/>
<dbReference type="Gene3D" id="1.10.10.60">
    <property type="entry name" value="Homeodomain-like"/>
    <property type="match status" value="1"/>
</dbReference>
<protein>
    <submittedName>
        <fullName evidence="1">Uncharacterized protein</fullName>
    </submittedName>
</protein>
<keyword evidence="2" id="KW-1185">Reference proteome</keyword>
<dbReference type="RefSeq" id="WP_132148598.1">
    <property type="nucleotide sequence ID" value="NZ_SLWR01000004.1"/>
</dbReference>
<dbReference type="Proteomes" id="UP000295573">
    <property type="component" value="Unassembled WGS sequence"/>
</dbReference>
<organism evidence="1 2">
    <name type="scientific">Kribbella antiqua</name>
    <dbReference type="NCBI Taxonomy" id="2512217"/>
    <lineage>
        <taxon>Bacteria</taxon>
        <taxon>Bacillati</taxon>
        <taxon>Actinomycetota</taxon>
        <taxon>Actinomycetes</taxon>
        <taxon>Propionibacteriales</taxon>
        <taxon>Kribbellaceae</taxon>
        <taxon>Kribbella</taxon>
    </lineage>
</organism>
<sequence>MLRVMLDEADYCDVPADLMTFDEGAVVFWREGEEVGRHRQARIRSLELLATRSMTRRIQAARKNHPNAFRLWTSEEEETLTELYRSGATKDQLVEALGRQEGGIATRLRSLGLLKEDEKLE</sequence>
<name>A0A4R2IU58_9ACTN</name>
<dbReference type="EMBL" id="SLWR01000004">
    <property type="protein sequence ID" value="TCO48607.1"/>
    <property type="molecule type" value="Genomic_DNA"/>
</dbReference>
<reference evidence="1 2" key="1">
    <citation type="journal article" date="2015" name="Stand. Genomic Sci.">
        <title>Genomic Encyclopedia of Bacterial and Archaeal Type Strains, Phase III: the genomes of soil and plant-associated and newly described type strains.</title>
        <authorList>
            <person name="Whitman W.B."/>
            <person name="Woyke T."/>
            <person name="Klenk H.P."/>
            <person name="Zhou Y."/>
            <person name="Lilburn T.G."/>
            <person name="Beck B.J."/>
            <person name="De Vos P."/>
            <person name="Vandamme P."/>
            <person name="Eisen J.A."/>
            <person name="Garrity G."/>
            <person name="Hugenholtz P."/>
            <person name="Kyrpides N.C."/>
        </authorList>
    </citation>
    <scope>NUCLEOTIDE SEQUENCE [LARGE SCALE GENOMIC DNA]</scope>
    <source>
        <strain evidence="1 2">VKM Ac-2541</strain>
    </source>
</reference>
<proteinExistence type="predicted"/>
<accession>A0A4R2IU58</accession>
<evidence type="ECO:0000313" key="2">
    <source>
        <dbReference type="Proteomes" id="UP000295573"/>
    </source>
</evidence>
<gene>
    <name evidence="1" type="ORF">EV646_104429</name>
</gene>